<feature type="transmembrane region" description="Helical" evidence="1">
    <location>
        <begin position="66"/>
        <end position="85"/>
    </location>
</feature>
<evidence type="ECO:0000313" key="4">
    <source>
        <dbReference type="Proteomes" id="UP000176725"/>
    </source>
</evidence>
<keyword evidence="1" id="KW-0472">Membrane</keyword>
<dbReference type="STRING" id="1802521.A2893_01035"/>
<dbReference type="InterPro" id="IPR000620">
    <property type="entry name" value="EamA_dom"/>
</dbReference>
<dbReference type="PANTHER" id="PTHR22911">
    <property type="entry name" value="ACYL-MALONYL CONDENSING ENZYME-RELATED"/>
    <property type="match status" value="1"/>
</dbReference>
<feature type="transmembrane region" description="Helical" evidence="1">
    <location>
        <begin position="174"/>
        <end position="192"/>
    </location>
</feature>
<dbReference type="InterPro" id="IPR037185">
    <property type="entry name" value="EmrE-like"/>
</dbReference>
<evidence type="ECO:0000259" key="2">
    <source>
        <dbReference type="Pfam" id="PF00892"/>
    </source>
</evidence>
<feature type="transmembrane region" description="Helical" evidence="1">
    <location>
        <begin position="6"/>
        <end position="23"/>
    </location>
</feature>
<proteinExistence type="predicted"/>
<evidence type="ECO:0000256" key="1">
    <source>
        <dbReference type="SAM" id="Phobius"/>
    </source>
</evidence>
<feature type="transmembrane region" description="Helical" evidence="1">
    <location>
        <begin position="207"/>
        <end position="227"/>
    </location>
</feature>
<protein>
    <recommendedName>
        <fullName evidence="2">EamA domain-containing protein</fullName>
    </recommendedName>
</protein>
<dbReference type="Pfam" id="PF00892">
    <property type="entry name" value="EamA"/>
    <property type="match status" value="2"/>
</dbReference>
<gene>
    <name evidence="3" type="ORF">A2893_01035</name>
</gene>
<dbReference type="SUPFAM" id="SSF103481">
    <property type="entry name" value="Multidrug resistance efflux transporter EmrE"/>
    <property type="match status" value="2"/>
</dbReference>
<sequence length="280" mass="31532">MTNLTWIFLSIFAGLSDIGFNYYSRHLLKDKETAVSMTWWFSSARMLIFLPLFLKDIRLATDLNNHIFLLIIGAVNTLNVYLFMLMHVNTHLSVSTILVRLRIIFVPLLSALILGEILVFKDYIGIIIIFIAVAIVSAPQKQILDNKYLYALIFSFTTSVITILMKILSNLTPTHTIIFAMSLPTVVLLPFMTKKPKDLVVNLTKNLYLKAIVTLFSILLVYLLVWAFEYGGPVAKVNAIFQSMAIFSVPLGIIFLKESDSLREKILGSILAILGIALLV</sequence>
<keyword evidence="1" id="KW-1133">Transmembrane helix</keyword>
<name>A0A1F8BK31_9BACT</name>
<accession>A0A1F8BK31</accession>
<organism evidence="3 4">
    <name type="scientific">Candidatus Woesebacteria bacterium RIFCSPLOWO2_01_FULL_39_25</name>
    <dbReference type="NCBI Taxonomy" id="1802521"/>
    <lineage>
        <taxon>Bacteria</taxon>
        <taxon>Candidatus Woeseibacteriota</taxon>
    </lineage>
</organism>
<feature type="transmembrane region" description="Helical" evidence="1">
    <location>
        <begin position="35"/>
        <end position="54"/>
    </location>
</feature>
<feature type="transmembrane region" description="Helical" evidence="1">
    <location>
        <begin position="239"/>
        <end position="256"/>
    </location>
</feature>
<feature type="transmembrane region" description="Helical" evidence="1">
    <location>
        <begin position="120"/>
        <end position="136"/>
    </location>
</feature>
<reference evidence="3 4" key="1">
    <citation type="journal article" date="2016" name="Nat. Commun.">
        <title>Thousands of microbial genomes shed light on interconnected biogeochemical processes in an aquifer system.</title>
        <authorList>
            <person name="Anantharaman K."/>
            <person name="Brown C.T."/>
            <person name="Hug L.A."/>
            <person name="Sharon I."/>
            <person name="Castelle C.J."/>
            <person name="Probst A.J."/>
            <person name="Thomas B.C."/>
            <person name="Singh A."/>
            <person name="Wilkins M.J."/>
            <person name="Karaoz U."/>
            <person name="Brodie E.L."/>
            <person name="Williams K.H."/>
            <person name="Hubbard S.S."/>
            <person name="Banfield J.F."/>
        </authorList>
    </citation>
    <scope>NUCLEOTIDE SEQUENCE [LARGE SCALE GENOMIC DNA]</scope>
</reference>
<dbReference type="Proteomes" id="UP000176725">
    <property type="component" value="Unassembled WGS sequence"/>
</dbReference>
<keyword evidence="1" id="KW-0812">Transmembrane</keyword>
<evidence type="ECO:0000313" key="3">
    <source>
        <dbReference type="EMBL" id="OGM64436.1"/>
    </source>
</evidence>
<feature type="domain" description="EamA" evidence="2">
    <location>
        <begin position="148"/>
        <end position="279"/>
    </location>
</feature>
<feature type="domain" description="EamA" evidence="2">
    <location>
        <begin position="6"/>
        <end position="137"/>
    </location>
</feature>
<dbReference type="PANTHER" id="PTHR22911:SF137">
    <property type="entry name" value="SOLUTE CARRIER FAMILY 35 MEMBER G2-RELATED"/>
    <property type="match status" value="1"/>
</dbReference>
<dbReference type="GO" id="GO:0016020">
    <property type="term" value="C:membrane"/>
    <property type="evidence" value="ECO:0007669"/>
    <property type="project" value="InterPro"/>
</dbReference>
<feature type="transmembrane region" description="Helical" evidence="1">
    <location>
        <begin position="148"/>
        <end position="168"/>
    </location>
</feature>
<dbReference type="EMBL" id="MGHH01000010">
    <property type="protein sequence ID" value="OGM64436.1"/>
    <property type="molecule type" value="Genomic_DNA"/>
</dbReference>
<dbReference type="AlphaFoldDB" id="A0A1F8BK31"/>
<comment type="caution">
    <text evidence="3">The sequence shown here is derived from an EMBL/GenBank/DDBJ whole genome shotgun (WGS) entry which is preliminary data.</text>
</comment>